<feature type="transmembrane region" description="Helical" evidence="5">
    <location>
        <begin position="310"/>
        <end position="341"/>
    </location>
</feature>
<feature type="transmembrane region" description="Helical" evidence="5">
    <location>
        <begin position="256"/>
        <end position="273"/>
    </location>
</feature>
<dbReference type="PANTHER" id="PTHR11814">
    <property type="entry name" value="SULFATE TRANSPORTER"/>
    <property type="match status" value="1"/>
</dbReference>
<dbReference type="SUPFAM" id="SSF52091">
    <property type="entry name" value="SpoIIaa-like"/>
    <property type="match status" value="1"/>
</dbReference>
<feature type="transmembrane region" description="Helical" evidence="5">
    <location>
        <begin position="74"/>
        <end position="93"/>
    </location>
</feature>
<evidence type="ECO:0000256" key="4">
    <source>
        <dbReference type="ARBA" id="ARBA00023136"/>
    </source>
</evidence>
<evidence type="ECO:0000256" key="5">
    <source>
        <dbReference type="SAM" id="Phobius"/>
    </source>
</evidence>
<evidence type="ECO:0000256" key="3">
    <source>
        <dbReference type="ARBA" id="ARBA00022989"/>
    </source>
</evidence>
<proteinExistence type="predicted"/>
<accession>A0AAD5XXN0</accession>
<reference evidence="7" key="1">
    <citation type="submission" date="2020-05" db="EMBL/GenBank/DDBJ databases">
        <title>Phylogenomic resolution of chytrid fungi.</title>
        <authorList>
            <person name="Stajich J.E."/>
            <person name="Amses K."/>
            <person name="Simmons R."/>
            <person name="Seto K."/>
            <person name="Myers J."/>
            <person name="Bonds A."/>
            <person name="Quandt C.A."/>
            <person name="Barry K."/>
            <person name="Liu P."/>
            <person name="Grigoriev I."/>
            <person name="Longcore J.E."/>
            <person name="James T.Y."/>
        </authorList>
    </citation>
    <scope>NUCLEOTIDE SEQUENCE</scope>
    <source>
        <strain evidence="7">JEL0476</strain>
    </source>
</reference>
<keyword evidence="8" id="KW-1185">Reference proteome</keyword>
<dbReference type="InterPro" id="IPR036513">
    <property type="entry name" value="STAS_dom_sf"/>
</dbReference>
<dbReference type="PROSITE" id="PS50801">
    <property type="entry name" value="STAS"/>
    <property type="match status" value="1"/>
</dbReference>
<dbReference type="InterPro" id="IPR011547">
    <property type="entry name" value="SLC26A/SulP_dom"/>
</dbReference>
<evidence type="ECO:0000259" key="6">
    <source>
        <dbReference type="PROSITE" id="PS50801"/>
    </source>
</evidence>
<evidence type="ECO:0000256" key="1">
    <source>
        <dbReference type="ARBA" id="ARBA00004141"/>
    </source>
</evidence>
<dbReference type="GO" id="GO:0055085">
    <property type="term" value="P:transmembrane transport"/>
    <property type="evidence" value="ECO:0007669"/>
    <property type="project" value="InterPro"/>
</dbReference>
<evidence type="ECO:0000313" key="7">
    <source>
        <dbReference type="EMBL" id="KAJ3207302.1"/>
    </source>
</evidence>
<gene>
    <name evidence="7" type="primary">ST1_1</name>
    <name evidence="7" type="ORF">HK099_000304</name>
</gene>
<keyword evidence="4 5" id="KW-0472">Membrane</keyword>
<dbReference type="InterPro" id="IPR002645">
    <property type="entry name" value="STAS_dom"/>
</dbReference>
<dbReference type="Pfam" id="PF01740">
    <property type="entry name" value="STAS"/>
    <property type="match status" value="1"/>
</dbReference>
<dbReference type="EMBL" id="JADGJW010001064">
    <property type="protein sequence ID" value="KAJ3207302.1"/>
    <property type="molecule type" value="Genomic_DNA"/>
</dbReference>
<feature type="transmembrane region" description="Helical" evidence="5">
    <location>
        <begin position="12"/>
        <end position="33"/>
    </location>
</feature>
<feature type="transmembrane region" description="Helical" evidence="5">
    <location>
        <begin position="216"/>
        <end position="235"/>
    </location>
</feature>
<feature type="transmembrane region" description="Helical" evidence="5">
    <location>
        <begin position="45"/>
        <end position="68"/>
    </location>
</feature>
<dbReference type="AlphaFoldDB" id="A0AAD5XXN0"/>
<keyword evidence="2 5" id="KW-0812">Transmembrane</keyword>
<name>A0AAD5XXN0_9FUNG</name>
<dbReference type="InterPro" id="IPR001902">
    <property type="entry name" value="SLC26A/SulP_fam"/>
</dbReference>
<evidence type="ECO:0000313" key="8">
    <source>
        <dbReference type="Proteomes" id="UP001211065"/>
    </source>
</evidence>
<organism evidence="7 8">
    <name type="scientific">Clydaea vesicula</name>
    <dbReference type="NCBI Taxonomy" id="447962"/>
    <lineage>
        <taxon>Eukaryota</taxon>
        <taxon>Fungi</taxon>
        <taxon>Fungi incertae sedis</taxon>
        <taxon>Chytridiomycota</taxon>
        <taxon>Chytridiomycota incertae sedis</taxon>
        <taxon>Chytridiomycetes</taxon>
        <taxon>Lobulomycetales</taxon>
        <taxon>Lobulomycetaceae</taxon>
        <taxon>Clydaea</taxon>
    </lineage>
</organism>
<feature type="transmembrane region" description="Helical" evidence="5">
    <location>
        <begin position="128"/>
        <end position="147"/>
    </location>
</feature>
<evidence type="ECO:0000256" key="2">
    <source>
        <dbReference type="ARBA" id="ARBA00022692"/>
    </source>
</evidence>
<comment type="subcellular location">
    <subcellularLocation>
        <location evidence="1">Membrane</location>
        <topology evidence="1">Multi-pass membrane protein</topology>
    </subcellularLocation>
</comment>
<dbReference type="Proteomes" id="UP001211065">
    <property type="component" value="Unassembled WGS sequence"/>
</dbReference>
<comment type="caution">
    <text evidence="7">The sequence shown here is derived from an EMBL/GenBank/DDBJ whole genome shotgun (WGS) entry which is preliminary data.</text>
</comment>
<protein>
    <submittedName>
        <fullName evidence="7">Solute carrier 26</fullName>
    </submittedName>
</protein>
<feature type="transmembrane region" description="Helical" evidence="5">
    <location>
        <begin position="279"/>
        <end position="298"/>
    </location>
</feature>
<sequence length="574" mass="63802">MTAVFPVMIYSIFGSSLHLSVGPEAFTSILFGMTITSQTTLGHDAINTASWLTILIGTFCLILSILRAGYLENILTGYLLIGFITGIALLVMVEQLPNLLGLDIKFGNVSLSEKMSLVFSKTAATKNLTLLLVLILVIIMIGVSYAADLNMKGVKILGFFDSSLPSPSVPQFDKKLIEGLIEPAIIIAVTGFIESQSVTRTFGYKKGYFPDHNSELFALGFSNVIGAFLGCYASFGSLPRSRILFNNGGKTTVASFLSAVFVLIITLCLSEILKFLPKTTLAAIVFVAAFNLIEWGKLINICKHKSYGEIWMVLATFIINLLVNIQSAILLSLITGAIYIIKNSTVVDISLKGRIEDSLVVKFSDEDKDSSSRELQLKNRTSIVNSSKMSKNSVAPTVTKELAETTSKNENETVDKEDINGKQIYNKINKKKSYIYVNMDEYPEAEILGNFTICSINVPLLFYNCCKLRVEIERSRKRQARYFQKDTQYTENNTILLDFQNSKAIDGAAVSILKGLIRSYKLNKVKVYFSGLNKMHNRNFKKGGLHKIIDFEKEIFKNITDAVQKFEERNLNLS</sequence>
<dbReference type="GO" id="GO:0016020">
    <property type="term" value="C:membrane"/>
    <property type="evidence" value="ECO:0007669"/>
    <property type="project" value="UniProtKB-SubCell"/>
</dbReference>
<dbReference type="Gene3D" id="3.30.750.24">
    <property type="entry name" value="STAS domain"/>
    <property type="match status" value="1"/>
</dbReference>
<feature type="domain" description="STAS" evidence="6">
    <location>
        <begin position="441"/>
        <end position="566"/>
    </location>
</feature>
<keyword evidence="3 5" id="KW-1133">Transmembrane helix</keyword>
<dbReference type="Pfam" id="PF00916">
    <property type="entry name" value="Sulfate_transp"/>
    <property type="match status" value="1"/>
</dbReference>